<name>A0A242JZS2_9ENTE</name>
<proteinExistence type="predicted"/>
<gene>
    <name evidence="1" type="ORF">A5844_001901</name>
</gene>
<reference evidence="1 2" key="1">
    <citation type="submission" date="2017-05" db="EMBL/GenBank/DDBJ databases">
        <title>The Genome Sequence of Enterococcus sp. 10A9_DIV0425.</title>
        <authorList>
            <consortium name="The Broad Institute Genomics Platform"/>
            <consortium name="The Broad Institute Genomic Center for Infectious Diseases"/>
            <person name="Earl A."/>
            <person name="Manson A."/>
            <person name="Schwartman J."/>
            <person name="Gilmore M."/>
            <person name="Abouelleil A."/>
            <person name="Cao P."/>
            <person name="Chapman S."/>
            <person name="Cusick C."/>
            <person name="Shea T."/>
            <person name="Young S."/>
            <person name="Neafsey D."/>
            <person name="Nusbaum C."/>
            <person name="Birren B."/>
        </authorList>
    </citation>
    <scope>NUCLEOTIDE SEQUENCE [LARGE SCALE GENOMIC DNA]</scope>
    <source>
        <strain evidence="1 2">10A9_DIV0425</strain>
    </source>
</reference>
<dbReference type="EMBL" id="NGMO01000003">
    <property type="protein sequence ID" value="OTP10203.1"/>
    <property type="molecule type" value="Genomic_DNA"/>
</dbReference>
<dbReference type="Proteomes" id="UP000194933">
    <property type="component" value="Unassembled WGS sequence"/>
</dbReference>
<evidence type="ECO:0000313" key="1">
    <source>
        <dbReference type="EMBL" id="OTP10203.1"/>
    </source>
</evidence>
<evidence type="ECO:0000313" key="2">
    <source>
        <dbReference type="Proteomes" id="UP000194933"/>
    </source>
</evidence>
<protein>
    <submittedName>
        <fullName evidence="1">Uncharacterized protein</fullName>
    </submittedName>
</protein>
<dbReference type="STRING" id="1987383.A5844_001901"/>
<sequence>MDSSYIKSAKEKGLRPSSKNYAEYFSLRHVIAMLFGHTFYNTVPVGATAGILQPYEMWSGMTAYKFHRGIRYIRVSSFNLPPTATLTRFLSYRLFLITSRRRTSLDVSVSAKCQSLSNSLYGGAKSYQPSFLLSSRQVRYLTFGHTLHTFFALQCFYTGFPLVTKNTHLIRNSIPLRHQQRLITKRSLTSCLNSHTQGSASVF</sequence>
<keyword evidence="2" id="KW-1185">Reference proteome</keyword>
<accession>A0A242JZS2</accession>
<organism evidence="1 2">
    <name type="scientific">Candidatus Enterococcus wittei</name>
    <dbReference type="NCBI Taxonomy" id="1987383"/>
    <lineage>
        <taxon>Bacteria</taxon>
        <taxon>Bacillati</taxon>
        <taxon>Bacillota</taxon>
        <taxon>Bacilli</taxon>
        <taxon>Lactobacillales</taxon>
        <taxon>Enterococcaceae</taxon>
        <taxon>Enterococcus</taxon>
    </lineage>
</organism>
<comment type="caution">
    <text evidence="1">The sequence shown here is derived from an EMBL/GenBank/DDBJ whole genome shotgun (WGS) entry which is preliminary data.</text>
</comment>
<dbReference type="AlphaFoldDB" id="A0A242JZS2"/>